<accession>A0A1I7H5Q7</accession>
<comment type="caution">
    <text evidence="12">Was originally thought to be a dihydrodipicolinate synthase (DHDPS), catalyzing the condensation of (S)-aspartate-beta-semialdehyde [(S)-ASA] and pyruvate to dihydrodipicolinate (DHDP). However, it was shown in E.coli that the product of the enzymatic reaction is not dihydrodipicolinate but in fact (4S)-4-hydroxy-2,3,4,5-tetrahydro-(2S)-dipicolinic acid (HTPA), and that the consecutive dehydration reaction leading to DHDP is not spontaneous but catalyzed by DapB.</text>
</comment>
<feature type="site" description="Part of a proton relay during catalysis" evidence="12">
    <location>
        <position position="49"/>
    </location>
</feature>
<evidence type="ECO:0000256" key="2">
    <source>
        <dbReference type="ARBA" id="ARBA00005120"/>
    </source>
</evidence>
<feature type="binding site" evidence="12 15">
    <location>
        <position position="208"/>
    </location>
    <ligand>
        <name>pyruvate</name>
        <dbReference type="ChEBI" id="CHEBI:15361"/>
    </ligand>
</feature>
<dbReference type="NCBIfam" id="TIGR00674">
    <property type="entry name" value="dapA"/>
    <property type="match status" value="1"/>
</dbReference>
<dbReference type="PRINTS" id="PR00146">
    <property type="entry name" value="DHPICSNTHASE"/>
</dbReference>
<comment type="pathway">
    <text evidence="2 12">Amino-acid biosynthesis; L-lysine biosynthesis via DAP pathway; (S)-tetrahydrodipicolinate from L-aspartate: step 3/4.</text>
</comment>
<dbReference type="PANTHER" id="PTHR12128:SF66">
    <property type="entry name" value="4-HYDROXY-2-OXOGLUTARATE ALDOLASE, MITOCHONDRIAL"/>
    <property type="match status" value="1"/>
</dbReference>
<dbReference type="GO" id="GO:0008840">
    <property type="term" value="F:4-hydroxy-tetrahydrodipicolinate synthase activity"/>
    <property type="evidence" value="ECO:0007669"/>
    <property type="project" value="UniProtKB-UniRule"/>
</dbReference>
<evidence type="ECO:0000313" key="16">
    <source>
        <dbReference type="EMBL" id="SFU56037.1"/>
    </source>
</evidence>
<dbReference type="GO" id="GO:0005737">
    <property type="term" value="C:cytoplasm"/>
    <property type="evidence" value="ECO:0007669"/>
    <property type="project" value="UniProtKB-SubCell"/>
</dbReference>
<dbReference type="CDD" id="cd00950">
    <property type="entry name" value="DHDPS"/>
    <property type="match status" value="1"/>
</dbReference>
<keyword evidence="10 12" id="KW-0704">Schiff base</keyword>
<dbReference type="STRING" id="155865.SAMN05216515_11312"/>
<evidence type="ECO:0000256" key="7">
    <source>
        <dbReference type="ARBA" id="ARBA00022915"/>
    </source>
</evidence>
<dbReference type="EC" id="4.3.3.7" evidence="4 12"/>
<dbReference type="InterPro" id="IPR002220">
    <property type="entry name" value="DapA-like"/>
</dbReference>
<feature type="site" description="Part of a proton relay during catalysis" evidence="12">
    <location>
        <position position="112"/>
    </location>
</feature>
<feature type="active site" description="Proton donor/acceptor" evidence="12 14">
    <location>
        <position position="138"/>
    </location>
</feature>
<evidence type="ECO:0000256" key="10">
    <source>
        <dbReference type="ARBA" id="ARBA00023270"/>
    </source>
</evidence>
<evidence type="ECO:0000256" key="13">
    <source>
        <dbReference type="PIRNR" id="PIRNR001365"/>
    </source>
</evidence>
<evidence type="ECO:0000256" key="8">
    <source>
        <dbReference type="ARBA" id="ARBA00023154"/>
    </source>
</evidence>
<dbReference type="Pfam" id="PF00701">
    <property type="entry name" value="DHDPS"/>
    <property type="match status" value="1"/>
</dbReference>
<gene>
    <name evidence="12" type="primary">dapA</name>
    <name evidence="16" type="ORF">SAMN05216508_11247</name>
</gene>
<evidence type="ECO:0000256" key="11">
    <source>
        <dbReference type="ARBA" id="ARBA00047836"/>
    </source>
</evidence>
<keyword evidence="9 12" id="KW-0456">Lyase</keyword>
<dbReference type="InterPro" id="IPR005263">
    <property type="entry name" value="DapA"/>
</dbReference>
<evidence type="ECO:0000313" key="17">
    <source>
        <dbReference type="Proteomes" id="UP000198817"/>
    </source>
</evidence>
<dbReference type="EMBL" id="FPBT01000012">
    <property type="protein sequence ID" value="SFU56037.1"/>
    <property type="molecule type" value="Genomic_DNA"/>
</dbReference>
<evidence type="ECO:0000256" key="9">
    <source>
        <dbReference type="ARBA" id="ARBA00023239"/>
    </source>
</evidence>
<dbReference type="UniPathway" id="UPA00034">
    <property type="reaction ID" value="UER00017"/>
</dbReference>
<comment type="subcellular location">
    <subcellularLocation>
        <location evidence="12">Cytoplasm</location>
    </subcellularLocation>
</comment>
<comment type="subunit">
    <text evidence="12">Homotetramer; dimer of dimers.</text>
</comment>
<dbReference type="SUPFAM" id="SSF51569">
    <property type="entry name" value="Aldolase"/>
    <property type="match status" value="1"/>
</dbReference>
<dbReference type="PANTHER" id="PTHR12128">
    <property type="entry name" value="DIHYDRODIPICOLINATE SYNTHASE"/>
    <property type="match status" value="1"/>
</dbReference>
<dbReference type="Gene3D" id="3.20.20.70">
    <property type="entry name" value="Aldolase class I"/>
    <property type="match status" value="1"/>
</dbReference>
<dbReference type="InterPro" id="IPR013785">
    <property type="entry name" value="Aldolase_TIM"/>
</dbReference>
<name>A0A1I7H5Q7_9FIRM</name>
<dbReference type="SMART" id="SM01130">
    <property type="entry name" value="DHDPS"/>
    <property type="match status" value="1"/>
</dbReference>
<keyword evidence="17" id="KW-1185">Reference proteome</keyword>
<keyword evidence="6 12" id="KW-0028">Amino-acid biosynthesis</keyword>
<evidence type="ECO:0000256" key="14">
    <source>
        <dbReference type="PIRSR" id="PIRSR001365-1"/>
    </source>
</evidence>
<evidence type="ECO:0000256" key="12">
    <source>
        <dbReference type="HAMAP-Rule" id="MF_00418"/>
    </source>
</evidence>
<evidence type="ECO:0000256" key="6">
    <source>
        <dbReference type="ARBA" id="ARBA00022605"/>
    </source>
</evidence>
<evidence type="ECO:0000256" key="1">
    <source>
        <dbReference type="ARBA" id="ARBA00003294"/>
    </source>
</evidence>
<protein>
    <recommendedName>
        <fullName evidence="4 12">4-hydroxy-tetrahydrodipicolinate synthase</fullName>
        <shortName evidence="12">HTPA synthase</shortName>
        <ecNumber evidence="4 12">4.3.3.7</ecNumber>
    </recommendedName>
</protein>
<dbReference type="AlphaFoldDB" id="A0A1I7H5Q7"/>
<keyword evidence="7 12" id="KW-0220">Diaminopimelate biosynthesis</keyword>
<keyword evidence="8 12" id="KW-0457">Lysine biosynthesis</keyword>
<dbReference type="GeneID" id="78354582"/>
<evidence type="ECO:0000256" key="5">
    <source>
        <dbReference type="ARBA" id="ARBA00022490"/>
    </source>
</evidence>
<organism evidence="16 17">
    <name type="scientific">Eubacterium pyruvativorans</name>
    <dbReference type="NCBI Taxonomy" id="155865"/>
    <lineage>
        <taxon>Bacteria</taxon>
        <taxon>Bacillati</taxon>
        <taxon>Bacillota</taxon>
        <taxon>Clostridia</taxon>
        <taxon>Eubacteriales</taxon>
        <taxon>Eubacteriaceae</taxon>
        <taxon>Eubacterium</taxon>
    </lineage>
</organism>
<comment type="function">
    <text evidence="1 12">Catalyzes the condensation of (S)-aspartate-beta-semialdehyde [(S)-ASA] and pyruvate to 4-hydroxy-tetrahydrodipicolinate (HTPA).</text>
</comment>
<proteinExistence type="inferred from homology"/>
<dbReference type="Proteomes" id="UP000198817">
    <property type="component" value="Unassembled WGS sequence"/>
</dbReference>
<evidence type="ECO:0000256" key="15">
    <source>
        <dbReference type="PIRSR" id="PIRSR001365-2"/>
    </source>
</evidence>
<dbReference type="GO" id="GO:0019877">
    <property type="term" value="P:diaminopimelate biosynthetic process"/>
    <property type="evidence" value="ECO:0007669"/>
    <property type="project" value="UniProtKB-UniRule"/>
</dbReference>
<comment type="catalytic activity">
    <reaction evidence="11 12">
        <text>L-aspartate 4-semialdehyde + pyruvate = (2S,4S)-4-hydroxy-2,3,4,5-tetrahydrodipicolinate + H2O + H(+)</text>
        <dbReference type="Rhea" id="RHEA:34171"/>
        <dbReference type="ChEBI" id="CHEBI:15361"/>
        <dbReference type="ChEBI" id="CHEBI:15377"/>
        <dbReference type="ChEBI" id="CHEBI:15378"/>
        <dbReference type="ChEBI" id="CHEBI:67139"/>
        <dbReference type="ChEBI" id="CHEBI:537519"/>
        <dbReference type="EC" id="4.3.3.7"/>
    </reaction>
</comment>
<sequence length="297" mass="31558">MKNTVFRGIATAMITPFTPDGSAVNFEQYGRLIDRQLDAGINALVIAATTGEGPTLTDREHKDVISFAVDRVAGRVPVIAGTGSNDTAYGIQLTKYACDAGVDACLVVTPYYNKATQDGLIRMYTEYADASTKPIIIYNVPSRTGVNVAPDTYAALSKHPNIAATKEANGDIGKIVELAAKAGDNLDIYSGNDDQIVPILSMGGIGCISTMANVIPEMSVAITDKWFSGDIEGACALQKKVLPLIRGLFCEVNPIPVKAACARLGLCDNVLRSPMYPMQPDTYEKLAAAMDELGVEA</sequence>
<dbReference type="PIRSF" id="PIRSF001365">
    <property type="entry name" value="DHDPS"/>
    <property type="match status" value="1"/>
</dbReference>
<keyword evidence="5 12" id="KW-0963">Cytoplasm</keyword>
<comment type="similarity">
    <text evidence="3 12 13">Belongs to the DapA family.</text>
</comment>
<dbReference type="GO" id="GO:0009089">
    <property type="term" value="P:lysine biosynthetic process via diaminopimelate"/>
    <property type="evidence" value="ECO:0007669"/>
    <property type="project" value="UniProtKB-UniRule"/>
</dbReference>
<reference evidence="16 17" key="1">
    <citation type="submission" date="2016-10" db="EMBL/GenBank/DDBJ databases">
        <authorList>
            <person name="de Groot N.N."/>
        </authorList>
    </citation>
    <scope>NUCLEOTIDE SEQUENCE [LARGE SCALE GENOMIC DNA]</scope>
    <source>
        <strain evidence="16 17">KHGC13</strain>
    </source>
</reference>
<feature type="active site" description="Schiff-base intermediate with substrate" evidence="12 14">
    <location>
        <position position="166"/>
    </location>
</feature>
<dbReference type="HAMAP" id="MF_00418">
    <property type="entry name" value="DapA"/>
    <property type="match status" value="1"/>
</dbReference>
<dbReference type="OrthoDB" id="9782828at2"/>
<dbReference type="RefSeq" id="WP_090163428.1">
    <property type="nucleotide sequence ID" value="NZ_CACVNK010000006.1"/>
</dbReference>
<evidence type="ECO:0000256" key="4">
    <source>
        <dbReference type="ARBA" id="ARBA00012086"/>
    </source>
</evidence>
<evidence type="ECO:0000256" key="3">
    <source>
        <dbReference type="ARBA" id="ARBA00007592"/>
    </source>
</evidence>
<feature type="binding site" evidence="12 15">
    <location>
        <position position="50"/>
    </location>
    <ligand>
        <name>pyruvate</name>
        <dbReference type="ChEBI" id="CHEBI:15361"/>
    </ligand>
</feature>